<protein>
    <recommendedName>
        <fullName evidence="5">BZIP domain-containing protein</fullName>
    </recommendedName>
</protein>
<feature type="coiled-coil region" evidence="1">
    <location>
        <begin position="194"/>
        <end position="228"/>
    </location>
</feature>
<keyword evidence="1" id="KW-0175">Coiled coil</keyword>
<sequence length="240" mass="26750">MNYLSQSQRLPSISNLLSKIDEPCAAQTTPIKPEHSTPIHASYEDDRRWSMSSSCSGVMPSVGAPPTIVPLTSLGDHSGRHHHRYSPYPDARGRDQEPVSRRSSRESSTSSTEGGHGQVNKRAAKADRERGSRTGLSWVMTGLADVVIDVSPGTAQRLVPLKQNNVHKETGLKFKKETVLQCATEVLREQNNMCKKSSKRILELDDEVAHLRDENAHLQDENKRLRQQLIGLRPYASPRL</sequence>
<gene>
    <name evidence="3" type="ORF">EJ04DRAFT_162630</name>
</gene>
<comment type="caution">
    <text evidence="3">The sequence shown here is derived from an EMBL/GenBank/DDBJ whole genome shotgun (WGS) entry which is preliminary data.</text>
</comment>
<evidence type="ECO:0000313" key="4">
    <source>
        <dbReference type="Proteomes" id="UP000799444"/>
    </source>
</evidence>
<evidence type="ECO:0000256" key="1">
    <source>
        <dbReference type="SAM" id="Coils"/>
    </source>
</evidence>
<organism evidence="3 4">
    <name type="scientific">Polyplosphaeria fusca</name>
    <dbReference type="NCBI Taxonomy" id="682080"/>
    <lineage>
        <taxon>Eukaryota</taxon>
        <taxon>Fungi</taxon>
        <taxon>Dikarya</taxon>
        <taxon>Ascomycota</taxon>
        <taxon>Pezizomycotina</taxon>
        <taxon>Dothideomycetes</taxon>
        <taxon>Pleosporomycetidae</taxon>
        <taxon>Pleosporales</taxon>
        <taxon>Tetraplosphaeriaceae</taxon>
        <taxon>Polyplosphaeria</taxon>
    </lineage>
</organism>
<feature type="region of interest" description="Disordered" evidence="2">
    <location>
        <begin position="44"/>
        <end position="131"/>
    </location>
</feature>
<feature type="compositionally biased region" description="Low complexity" evidence="2">
    <location>
        <begin position="50"/>
        <end position="62"/>
    </location>
</feature>
<evidence type="ECO:0000256" key="2">
    <source>
        <dbReference type="SAM" id="MobiDB-lite"/>
    </source>
</evidence>
<feature type="compositionally biased region" description="Basic and acidic residues" evidence="2">
    <location>
        <begin position="91"/>
        <end position="105"/>
    </location>
</feature>
<dbReference type="EMBL" id="ML996099">
    <property type="protein sequence ID" value="KAF2740694.1"/>
    <property type="molecule type" value="Genomic_DNA"/>
</dbReference>
<evidence type="ECO:0000313" key="3">
    <source>
        <dbReference type="EMBL" id="KAF2740694.1"/>
    </source>
</evidence>
<keyword evidence="4" id="KW-1185">Reference proteome</keyword>
<evidence type="ECO:0008006" key="5">
    <source>
        <dbReference type="Google" id="ProtNLM"/>
    </source>
</evidence>
<name>A0A9P4R841_9PLEO</name>
<dbReference type="CDD" id="cd14686">
    <property type="entry name" value="bZIP"/>
    <property type="match status" value="1"/>
</dbReference>
<reference evidence="3" key="1">
    <citation type="journal article" date="2020" name="Stud. Mycol.">
        <title>101 Dothideomycetes genomes: a test case for predicting lifestyles and emergence of pathogens.</title>
        <authorList>
            <person name="Haridas S."/>
            <person name="Albert R."/>
            <person name="Binder M."/>
            <person name="Bloem J."/>
            <person name="Labutti K."/>
            <person name="Salamov A."/>
            <person name="Andreopoulos B."/>
            <person name="Baker S."/>
            <person name="Barry K."/>
            <person name="Bills G."/>
            <person name="Bluhm B."/>
            <person name="Cannon C."/>
            <person name="Castanera R."/>
            <person name="Culley D."/>
            <person name="Daum C."/>
            <person name="Ezra D."/>
            <person name="Gonzalez J."/>
            <person name="Henrissat B."/>
            <person name="Kuo A."/>
            <person name="Liang C."/>
            <person name="Lipzen A."/>
            <person name="Lutzoni F."/>
            <person name="Magnuson J."/>
            <person name="Mondo S."/>
            <person name="Nolan M."/>
            <person name="Ohm R."/>
            <person name="Pangilinan J."/>
            <person name="Park H.-J."/>
            <person name="Ramirez L."/>
            <person name="Alfaro M."/>
            <person name="Sun H."/>
            <person name="Tritt A."/>
            <person name="Yoshinaga Y."/>
            <person name="Zwiers L.-H."/>
            <person name="Turgeon B."/>
            <person name="Goodwin S."/>
            <person name="Spatafora J."/>
            <person name="Crous P."/>
            <person name="Grigoriev I."/>
        </authorList>
    </citation>
    <scope>NUCLEOTIDE SEQUENCE</scope>
    <source>
        <strain evidence="3">CBS 125425</strain>
    </source>
</reference>
<dbReference type="AlphaFoldDB" id="A0A9P4R841"/>
<proteinExistence type="predicted"/>
<accession>A0A9P4R841</accession>
<dbReference type="Proteomes" id="UP000799444">
    <property type="component" value="Unassembled WGS sequence"/>
</dbReference>